<keyword evidence="7" id="KW-1185">Reference proteome</keyword>
<dbReference type="InterPro" id="IPR036880">
    <property type="entry name" value="Kunitz_BPTI_sf"/>
</dbReference>
<sequence length="192" mass="21945">MMPELSHLECPTTDRTCPKCGSVNEEELKSLYCESEEDTRKFPSTGKITFARLESICTLPLEEGNCSESNMRYYYDTVFEMCTEFYYSGCGGNANNFAEMDQCQDACYRPDLCVEGSLNVKKIIRIPENDEYPNAKFLYSLPEHCECPDLLEGDGTAYLMSTNAVDRSNTQLTDSHYFIPLPKDQKKEKNFL</sequence>
<dbReference type="SMART" id="SM00131">
    <property type="entry name" value="KU"/>
    <property type="match status" value="1"/>
</dbReference>
<reference evidence="6 7" key="1">
    <citation type="submission" date="2021-06" db="EMBL/GenBank/DDBJ databases">
        <title>Caerostris extrusa draft genome.</title>
        <authorList>
            <person name="Kono N."/>
            <person name="Arakawa K."/>
        </authorList>
    </citation>
    <scope>NUCLEOTIDE SEQUENCE [LARGE SCALE GENOMIC DNA]</scope>
</reference>
<organism evidence="6 7">
    <name type="scientific">Caerostris extrusa</name>
    <name type="common">Bark spider</name>
    <name type="synonym">Caerostris bankana</name>
    <dbReference type="NCBI Taxonomy" id="172846"/>
    <lineage>
        <taxon>Eukaryota</taxon>
        <taxon>Metazoa</taxon>
        <taxon>Ecdysozoa</taxon>
        <taxon>Arthropoda</taxon>
        <taxon>Chelicerata</taxon>
        <taxon>Arachnida</taxon>
        <taxon>Araneae</taxon>
        <taxon>Araneomorphae</taxon>
        <taxon>Entelegynae</taxon>
        <taxon>Araneoidea</taxon>
        <taxon>Araneidae</taxon>
        <taxon>Caerostris</taxon>
    </lineage>
</organism>
<keyword evidence="2" id="KW-0732">Signal</keyword>
<dbReference type="PANTHER" id="PTHR10083">
    <property type="entry name" value="KUNITZ-TYPE PROTEASE INHIBITOR-RELATED"/>
    <property type="match status" value="1"/>
</dbReference>
<proteinExistence type="predicted"/>
<dbReference type="PROSITE" id="PS50279">
    <property type="entry name" value="BPTI_KUNITZ_2"/>
    <property type="match status" value="1"/>
</dbReference>
<evidence type="ECO:0000256" key="3">
    <source>
        <dbReference type="ARBA" id="ARBA00022900"/>
    </source>
</evidence>
<evidence type="ECO:0000256" key="4">
    <source>
        <dbReference type="ARBA" id="ARBA00023157"/>
    </source>
</evidence>
<dbReference type="EMBL" id="BPLR01021164">
    <property type="protein sequence ID" value="GIX86723.1"/>
    <property type="molecule type" value="Genomic_DNA"/>
</dbReference>
<accession>A0AAV4NQN3</accession>
<dbReference type="InterPro" id="IPR020901">
    <property type="entry name" value="Prtase_inh_Kunz-CS"/>
</dbReference>
<dbReference type="GO" id="GO:0004867">
    <property type="term" value="F:serine-type endopeptidase inhibitor activity"/>
    <property type="evidence" value="ECO:0007669"/>
    <property type="project" value="UniProtKB-KW"/>
</dbReference>
<dbReference type="GO" id="GO:0005615">
    <property type="term" value="C:extracellular space"/>
    <property type="evidence" value="ECO:0007669"/>
    <property type="project" value="TreeGrafter"/>
</dbReference>
<dbReference type="PROSITE" id="PS00280">
    <property type="entry name" value="BPTI_KUNITZ_1"/>
    <property type="match status" value="1"/>
</dbReference>
<protein>
    <recommendedName>
        <fullName evidence="5">BPTI/Kunitz inhibitor domain-containing protein</fullName>
    </recommendedName>
</protein>
<name>A0AAV4NQN3_CAEEX</name>
<keyword evidence="1" id="KW-0646">Protease inhibitor</keyword>
<keyword evidence="3" id="KW-0722">Serine protease inhibitor</keyword>
<dbReference type="SUPFAM" id="SSF57362">
    <property type="entry name" value="BPTI-like"/>
    <property type="match status" value="1"/>
</dbReference>
<evidence type="ECO:0000256" key="1">
    <source>
        <dbReference type="ARBA" id="ARBA00022690"/>
    </source>
</evidence>
<evidence type="ECO:0000256" key="2">
    <source>
        <dbReference type="ARBA" id="ARBA00022729"/>
    </source>
</evidence>
<dbReference type="PANTHER" id="PTHR10083:SF374">
    <property type="entry name" value="BPTI_KUNITZ INHIBITOR DOMAIN-CONTAINING PROTEIN"/>
    <property type="match status" value="1"/>
</dbReference>
<keyword evidence="4" id="KW-1015">Disulfide bond</keyword>
<dbReference type="Gene3D" id="4.10.410.10">
    <property type="entry name" value="Pancreatic trypsin inhibitor Kunitz domain"/>
    <property type="match status" value="1"/>
</dbReference>
<dbReference type="CDD" id="cd00109">
    <property type="entry name" value="Kunitz-type"/>
    <property type="match status" value="1"/>
</dbReference>
<dbReference type="InterPro" id="IPR002223">
    <property type="entry name" value="Kunitz_BPTI"/>
</dbReference>
<dbReference type="PRINTS" id="PR00759">
    <property type="entry name" value="BASICPTASE"/>
</dbReference>
<dbReference type="Proteomes" id="UP001054945">
    <property type="component" value="Unassembled WGS sequence"/>
</dbReference>
<evidence type="ECO:0000313" key="6">
    <source>
        <dbReference type="EMBL" id="GIX86723.1"/>
    </source>
</evidence>
<gene>
    <name evidence="6" type="ORF">CEXT_267421</name>
</gene>
<comment type="caution">
    <text evidence="6">The sequence shown here is derived from an EMBL/GenBank/DDBJ whole genome shotgun (WGS) entry which is preliminary data.</text>
</comment>
<dbReference type="AlphaFoldDB" id="A0AAV4NQN3"/>
<dbReference type="InterPro" id="IPR050098">
    <property type="entry name" value="TFPI/VKTCI-like"/>
</dbReference>
<evidence type="ECO:0000259" key="5">
    <source>
        <dbReference type="PROSITE" id="PS50279"/>
    </source>
</evidence>
<feature type="domain" description="BPTI/Kunitz inhibitor" evidence="5">
    <location>
        <begin position="57"/>
        <end position="107"/>
    </location>
</feature>
<dbReference type="Pfam" id="PF00014">
    <property type="entry name" value="Kunitz_BPTI"/>
    <property type="match status" value="1"/>
</dbReference>
<evidence type="ECO:0000313" key="7">
    <source>
        <dbReference type="Proteomes" id="UP001054945"/>
    </source>
</evidence>